<sequence length="172" mass="19603">MRAILLDWLNEVCEVYKLHRETYYLAVDYIDRYLSVKEGLKKTHLQLLGITSLFIAAKVEEIYPPKIGEFAYVTDGACTDEDILREELIVLSTLEWKINPVTVMGWLGLYMQINTTSRQSDVTDDAFVYPQFSGMEFAHTAQLIDLCSLDVGMANFKYSVIAAAAISHTFDR</sequence>
<dbReference type="GO" id="GO:0005634">
    <property type="term" value="C:nucleus"/>
    <property type="evidence" value="ECO:0007669"/>
    <property type="project" value="UniProtKB-ARBA"/>
</dbReference>
<dbReference type="InterPro" id="IPR048258">
    <property type="entry name" value="Cyclins_cyclin-box"/>
</dbReference>
<accession>A0A182YT61</accession>
<evidence type="ECO:0000313" key="6">
    <source>
        <dbReference type="EnsemblMetazoa" id="ASTEI11647-PA"/>
    </source>
</evidence>
<name>A0A182YT61_ANOST</name>
<proteinExistence type="inferred from homology"/>
<dbReference type="VEuPathDB" id="VectorBase:ASTE005044"/>
<keyword evidence="1" id="KW-0132">Cell division</keyword>
<dbReference type="InterPro" id="IPR036915">
    <property type="entry name" value="Cyclin-like_sf"/>
</dbReference>
<evidence type="ECO:0000313" key="7">
    <source>
        <dbReference type="Proteomes" id="UP000076408"/>
    </source>
</evidence>
<dbReference type="SUPFAM" id="SSF47954">
    <property type="entry name" value="Cyclin-like"/>
    <property type="match status" value="2"/>
</dbReference>
<dbReference type="CDD" id="cd20520">
    <property type="entry name" value="CYCLIN_CCNE_rpt2"/>
    <property type="match status" value="1"/>
</dbReference>
<evidence type="ECO:0000256" key="3">
    <source>
        <dbReference type="ARBA" id="ARBA00023306"/>
    </source>
</evidence>
<dbReference type="Pfam" id="PF00134">
    <property type="entry name" value="Cyclin_N"/>
    <property type="match status" value="1"/>
</dbReference>
<dbReference type="VEuPathDB" id="VectorBase:ASTEI11647"/>
<dbReference type="AlphaFoldDB" id="A0A182YT61"/>
<feature type="domain" description="Cyclin-like" evidence="5">
    <location>
        <begin position="7"/>
        <end position="92"/>
    </location>
</feature>
<dbReference type="OMA" id="QDFRIEN"/>
<dbReference type="GO" id="GO:0000278">
    <property type="term" value="P:mitotic cell cycle"/>
    <property type="evidence" value="ECO:0007669"/>
    <property type="project" value="UniProtKB-ARBA"/>
</dbReference>
<evidence type="ECO:0000256" key="2">
    <source>
        <dbReference type="ARBA" id="ARBA00023127"/>
    </source>
</evidence>
<dbReference type="GO" id="GO:0051301">
    <property type="term" value="P:cell division"/>
    <property type="evidence" value="ECO:0007669"/>
    <property type="project" value="UniProtKB-KW"/>
</dbReference>
<keyword evidence="2 4" id="KW-0195">Cyclin</keyword>
<dbReference type="Gene3D" id="1.10.472.10">
    <property type="entry name" value="Cyclin-like"/>
    <property type="match status" value="2"/>
</dbReference>
<keyword evidence="7" id="KW-1185">Reference proteome</keyword>
<organism evidence="6 7">
    <name type="scientific">Anopheles stephensi</name>
    <name type="common">Indo-Pakistan malaria mosquito</name>
    <dbReference type="NCBI Taxonomy" id="30069"/>
    <lineage>
        <taxon>Eukaryota</taxon>
        <taxon>Metazoa</taxon>
        <taxon>Ecdysozoa</taxon>
        <taxon>Arthropoda</taxon>
        <taxon>Hexapoda</taxon>
        <taxon>Insecta</taxon>
        <taxon>Pterygota</taxon>
        <taxon>Neoptera</taxon>
        <taxon>Endopterygota</taxon>
        <taxon>Diptera</taxon>
        <taxon>Nematocera</taxon>
        <taxon>Culicoidea</taxon>
        <taxon>Culicidae</taxon>
        <taxon>Anophelinae</taxon>
        <taxon>Anopheles</taxon>
    </lineage>
</organism>
<reference evidence="6" key="2">
    <citation type="submission" date="2020-05" db="UniProtKB">
        <authorList>
            <consortium name="EnsemblMetazoa"/>
        </authorList>
    </citation>
    <scope>IDENTIFICATION</scope>
    <source>
        <strain evidence="6">Indian</strain>
    </source>
</reference>
<evidence type="ECO:0000256" key="1">
    <source>
        <dbReference type="ARBA" id="ARBA00022618"/>
    </source>
</evidence>
<protein>
    <recommendedName>
        <fullName evidence="5">Cyclin-like domain-containing protein</fullName>
    </recommendedName>
</protein>
<evidence type="ECO:0000256" key="4">
    <source>
        <dbReference type="RuleBase" id="RU000383"/>
    </source>
</evidence>
<dbReference type="STRING" id="30069.A0A182YT61"/>
<dbReference type="PANTHER" id="PTHR10177">
    <property type="entry name" value="CYCLINS"/>
    <property type="match status" value="1"/>
</dbReference>
<comment type="similarity">
    <text evidence="4">Belongs to the cyclin family.</text>
</comment>
<evidence type="ECO:0000259" key="5">
    <source>
        <dbReference type="SMART" id="SM00385"/>
    </source>
</evidence>
<reference evidence="7" key="1">
    <citation type="journal article" date="2014" name="Genome Biol.">
        <title>Genome analysis of a major urban malaria vector mosquito, Anopheles stephensi.</title>
        <authorList>
            <person name="Jiang X."/>
            <person name="Peery A."/>
            <person name="Hall A.B."/>
            <person name="Sharma A."/>
            <person name="Chen X.G."/>
            <person name="Waterhouse R.M."/>
            <person name="Komissarov A."/>
            <person name="Riehle M.M."/>
            <person name="Shouche Y."/>
            <person name="Sharakhova M.V."/>
            <person name="Lawson D."/>
            <person name="Pakpour N."/>
            <person name="Arensburger P."/>
            <person name="Davidson V.L."/>
            <person name="Eiglmeier K."/>
            <person name="Emrich S."/>
            <person name="George P."/>
            <person name="Kennedy R.C."/>
            <person name="Mane S.P."/>
            <person name="Maslen G."/>
            <person name="Oringanje C."/>
            <person name="Qi Y."/>
            <person name="Settlage R."/>
            <person name="Tojo M."/>
            <person name="Tubio J.M."/>
            <person name="Unger M.F."/>
            <person name="Wang B."/>
            <person name="Vernick K.D."/>
            <person name="Ribeiro J.M."/>
            <person name="James A.A."/>
            <person name="Michel K."/>
            <person name="Riehle M.A."/>
            <person name="Luckhart S."/>
            <person name="Sharakhov I.V."/>
            <person name="Tu Z."/>
        </authorList>
    </citation>
    <scope>NUCLEOTIDE SEQUENCE [LARGE SCALE GENOMIC DNA]</scope>
    <source>
        <strain evidence="7">Indian</strain>
    </source>
</reference>
<dbReference type="EnsemblMetazoa" id="ASTEI11647-RA">
    <property type="protein sequence ID" value="ASTEI11647-PA"/>
    <property type="gene ID" value="ASTEI11647"/>
</dbReference>
<dbReference type="SMART" id="SM00385">
    <property type="entry name" value="CYCLIN"/>
    <property type="match status" value="1"/>
</dbReference>
<dbReference type="InterPro" id="IPR006671">
    <property type="entry name" value="Cyclin_N"/>
</dbReference>
<dbReference type="VEuPathDB" id="VectorBase:ASTEI20_036979"/>
<dbReference type="InterPro" id="IPR039361">
    <property type="entry name" value="Cyclin"/>
</dbReference>
<dbReference type="Proteomes" id="UP000076408">
    <property type="component" value="Unassembled WGS sequence"/>
</dbReference>
<dbReference type="FunFam" id="1.10.472.10:FF:000001">
    <property type="entry name" value="G2/mitotic-specific cyclin"/>
    <property type="match status" value="1"/>
</dbReference>
<dbReference type="InterPro" id="IPR013763">
    <property type="entry name" value="Cyclin-like_dom"/>
</dbReference>
<dbReference type="PROSITE" id="PS00292">
    <property type="entry name" value="CYCLINS"/>
    <property type="match status" value="1"/>
</dbReference>
<keyword evidence="3" id="KW-0131">Cell cycle</keyword>